<dbReference type="EMBL" id="JBFOLJ010000001">
    <property type="protein sequence ID" value="KAL2555415.1"/>
    <property type="molecule type" value="Genomic_DNA"/>
</dbReference>
<gene>
    <name evidence="1" type="ORF">Fot_00154</name>
</gene>
<name>A0ABD1X142_9LAMI</name>
<keyword evidence="2" id="KW-1185">Reference proteome</keyword>
<evidence type="ECO:0000313" key="1">
    <source>
        <dbReference type="EMBL" id="KAL2555415.1"/>
    </source>
</evidence>
<proteinExistence type="predicted"/>
<dbReference type="AlphaFoldDB" id="A0ABD1X142"/>
<comment type="caution">
    <text evidence="1">The sequence shown here is derived from an EMBL/GenBank/DDBJ whole genome shotgun (WGS) entry which is preliminary data.</text>
</comment>
<organism evidence="1 2">
    <name type="scientific">Forsythia ovata</name>
    <dbReference type="NCBI Taxonomy" id="205694"/>
    <lineage>
        <taxon>Eukaryota</taxon>
        <taxon>Viridiplantae</taxon>
        <taxon>Streptophyta</taxon>
        <taxon>Embryophyta</taxon>
        <taxon>Tracheophyta</taxon>
        <taxon>Spermatophyta</taxon>
        <taxon>Magnoliopsida</taxon>
        <taxon>eudicotyledons</taxon>
        <taxon>Gunneridae</taxon>
        <taxon>Pentapetalae</taxon>
        <taxon>asterids</taxon>
        <taxon>lamiids</taxon>
        <taxon>Lamiales</taxon>
        <taxon>Oleaceae</taxon>
        <taxon>Forsythieae</taxon>
        <taxon>Forsythia</taxon>
    </lineage>
</organism>
<evidence type="ECO:0000313" key="2">
    <source>
        <dbReference type="Proteomes" id="UP001604277"/>
    </source>
</evidence>
<protein>
    <submittedName>
        <fullName evidence="1">Subtilisin-like protease SBT4.3</fullName>
    </submittedName>
</protein>
<accession>A0ABD1X142</accession>
<reference evidence="2" key="1">
    <citation type="submission" date="2024-07" db="EMBL/GenBank/DDBJ databases">
        <title>Two chromosome-level genome assemblies of Korean endemic species Abeliophyllum distichum and Forsythia ovata (Oleaceae).</title>
        <authorList>
            <person name="Jang H."/>
        </authorList>
    </citation>
    <scope>NUCLEOTIDE SEQUENCE [LARGE SCALE GENOMIC DNA]</scope>
</reference>
<dbReference type="Proteomes" id="UP001604277">
    <property type="component" value="Unassembled WGS sequence"/>
</dbReference>
<sequence length="108" mass="12055">MLNLLMEPDIDPGKAVNPGLVDETFKEDYIRSLCNMRIPTITVRQIHQLPNGTGVEATPMDLNYVSMTFKVIGGAPFLSSFQEQLQVLELQDQCTLPRLQIPKPAISL</sequence>